<dbReference type="RefSeq" id="WP_147148376.1">
    <property type="nucleotide sequence ID" value="NZ_BKAJ01000031.1"/>
</dbReference>
<keyword evidence="2" id="KW-1185">Reference proteome</keyword>
<sequence>MLDMLKGNGLQVLDNEFLAYLAEAISDETLGYTTPGTDVSGLAAELAVLVVAASKTKALVEIEWFDKAVEFDGKVQNPVLCLREATRHDPTYITSWWTRYRDDGI</sequence>
<comment type="caution">
    <text evidence="1">The sequence shown here is derived from an EMBL/GenBank/DDBJ whole genome shotgun (WGS) entry which is preliminary data.</text>
</comment>
<protein>
    <submittedName>
        <fullName evidence="1">Uncharacterized protein</fullName>
    </submittedName>
</protein>
<reference evidence="1 2" key="1">
    <citation type="submission" date="2019-07" db="EMBL/GenBank/DDBJ databases">
        <title>Whole genome shotgun sequence of Reyranella soli NBRC 108950.</title>
        <authorList>
            <person name="Hosoyama A."/>
            <person name="Uohara A."/>
            <person name="Ohji S."/>
            <person name="Ichikawa N."/>
        </authorList>
    </citation>
    <scope>NUCLEOTIDE SEQUENCE [LARGE SCALE GENOMIC DNA]</scope>
    <source>
        <strain evidence="1 2">NBRC 108950</strain>
    </source>
</reference>
<gene>
    <name evidence="1" type="ORF">RSO01_18110</name>
</gene>
<proteinExistence type="predicted"/>
<evidence type="ECO:0000313" key="1">
    <source>
        <dbReference type="EMBL" id="GEP54645.1"/>
    </source>
</evidence>
<evidence type="ECO:0000313" key="2">
    <source>
        <dbReference type="Proteomes" id="UP000321058"/>
    </source>
</evidence>
<dbReference type="AlphaFoldDB" id="A0A512N6N3"/>
<name>A0A512N6N3_9HYPH</name>
<organism evidence="1 2">
    <name type="scientific">Reyranella soli</name>
    <dbReference type="NCBI Taxonomy" id="1230389"/>
    <lineage>
        <taxon>Bacteria</taxon>
        <taxon>Pseudomonadati</taxon>
        <taxon>Pseudomonadota</taxon>
        <taxon>Alphaproteobacteria</taxon>
        <taxon>Hyphomicrobiales</taxon>
        <taxon>Reyranellaceae</taxon>
        <taxon>Reyranella</taxon>
    </lineage>
</organism>
<dbReference type="Proteomes" id="UP000321058">
    <property type="component" value="Unassembled WGS sequence"/>
</dbReference>
<dbReference type="EMBL" id="BKAJ01000031">
    <property type="protein sequence ID" value="GEP54645.1"/>
    <property type="molecule type" value="Genomic_DNA"/>
</dbReference>
<accession>A0A512N6N3</accession>